<dbReference type="RefSeq" id="WP_069694961.1">
    <property type="nucleotide sequence ID" value="NZ_CP043010.1"/>
</dbReference>
<feature type="active site" description="Tele-phosphohistidine intermediate" evidence="4 5">
    <location>
        <position position="12"/>
    </location>
</feature>
<comment type="similarity">
    <text evidence="1 4">Belongs to the phosphoglycerate mutase family. BPG-dependent PGAM subfamily.</text>
</comment>
<comment type="pathway">
    <text evidence="4 8">Carbohydrate degradation; glycolysis; pyruvate from D-glyceraldehyde 3-phosphate: step 3/5.</text>
</comment>
<evidence type="ECO:0000256" key="6">
    <source>
        <dbReference type="PIRSR" id="PIRSR613078-2"/>
    </source>
</evidence>
<proteinExistence type="inferred from homology"/>
<feature type="binding site" evidence="4 6">
    <location>
        <begin position="186"/>
        <end position="187"/>
    </location>
    <ligand>
        <name>substrate</name>
    </ligand>
</feature>
<keyword evidence="10" id="KW-1185">Reference proteome</keyword>
<dbReference type="SMART" id="SM00855">
    <property type="entry name" value="PGAM"/>
    <property type="match status" value="1"/>
</dbReference>
<feature type="site" description="Transition state stabilizer" evidence="4 7">
    <location>
        <position position="185"/>
    </location>
</feature>
<feature type="active site" description="Proton donor/acceptor" evidence="4 5">
    <location>
        <position position="90"/>
    </location>
</feature>
<dbReference type="GO" id="GO:0006094">
    <property type="term" value="P:gluconeogenesis"/>
    <property type="evidence" value="ECO:0007669"/>
    <property type="project" value="UniProtKB-UniRule"/>
</dbReference>
<protein>
    <recommendedName>
        <fullName evidence="4 8">2,3-bisphosphoglycerate-dependent phosphoglycerate mutase</fullName>
        <shortName evidence="4">BPG-dependent PGAM</shortName>
        <shortName evidence="4">PGAM</shortName>
        <shortName evidence="4">Phosphoglyceromutase</shortName>
        <shortName evidence="4">dPGM</shortName>
        <ecNumber evidence="4 8">5.4.2.11</ecNumber>
    </recommendedName>
</protein>
<evidence type="ECO:0000256" key="7">
    <source>
        <dbReference type="PIRSR" id="PIRSR613078-3"/>
    </source>
</evidence>
<feature type="binding site" evidence="4 6">
    <location>
        <begin position="11"/>
        <end position="18"/>
    </location>
    <ligand>
        <name>substrate</name>
    </ligand>
</feature>
<keyword evidence="4" id="KW-0312">Gluconeogenesis</keyword>
<dbReference type="SUPFAM" id="SSF53254">
    <property type="entry name" value="Phosphoglycerate mutase-like"/>
    <property type="match status" value="1"/>
</dbReference>
<dbReference type="AlphaFoldDB" id="A0AAX3EE71"/>
<dbReference type="InterPro" id="IPR013078">
    <property type="entry name" value="His_Pase_superF_clade-1"/>
</dbReference>
<comment type="caution">
    <text evidence="4">Lacks conserved residue(s) required for the propagation of feature annotation.</text>
</comment>
<dbReference type="CDD" id="cd07067">
    <property type="entry name" value="HP_PGM_like"/>
    <property type="match status" value="1"/>
</dbReference>
<dbReference type="Gene3D" id="3.40.50.1240">
    <property type="entry name" value="Phosphoglycerate mutase-like"/>
    <property type="match status" value="1"/>
</dbReference>
<feature type="binding site" evidence="4 6">
    <location>
        <begin position="24"/>
        <end position="25"/>
    </location>
    <ligand>
        <name>substrate</name>
    </ligand>
</feature>
<name>A0AAX3EE71_PAEUR</name>
<evidence type="ECO:0000256" key="4">
    <source>
        <dbReference type="HAMAP-Rule" id="MF_01039"/>
    </source>
</evidence>
<dbReference type="InterPro" id="IPR001345">
    <property type="entry name" value="PG/BPGM_mutase_AS"/>
</dbReference>
<accession>A0AAX3EE71</accession>
<evidence type="ECO:0000256" key="5">
    <source>
        <dbReference type="PIRSR" id="PIRSR613078-1"/>
    </source>
</evidence>
<dbReference type="GO" id="GO:0006096">
    <property type="term" value="P:glycolytic process"/>
    <property type="evidence" value="ECO:0007669"/>
    <property type="project" value="UniProtKB-UniRule"/>
</dbReference>
<evidence type="ECO:0000313" key="9">
    <source>
        <dbReference type="EMBL" id="UYV95927.1"/>
    </source>
</evidence>
<keyword evidence="2 4" id="KW-0324">Glycolysis</keyword>
<evidence type="ECO:0000256" key="8">
    <source>
        <dbReference type="RuleBase" id="RU004512"/>
    </source>
</evidence>
<dbReference type="PIRSF" id="PIRSF000709">
    <property type="entry name" value="6PFK_2-Ptase"/>
    <property type="match status" value="1"/>
</dbReference>
<keyword evidence="3 4" id="KW-0413">Isomerase</keyword>
<dbReference type="PANTHER" id="PTHR11931">
    <property type="entry name" value="PHOSPHOGLYCERATE MUTASE"/>
    <property type="match status" value="1"/>
</dbReference>
<comment type="function">
    <text evidence="4 8">Catalyzes the interconversion of 2-phosphoglycerate and 3-phosphoglycerate.</text>
</comment>
<feature type="binding site" evidence="4 6">
    <location>
        <begin position="117"/>
        <end position="118"/>
    </location>
    <ligand>
        <name>substrate</name>
    </ligand>
</feature>
<evidence type="ECO:0000256" key="1">
    <source>
        <dbReference type="ARBA" id="ARBA00006717"/>
    </source>
</evidence>
<reference evidence="9" key="1">
    <citation type="submission" date="2022-07" db="EMBL/GenBank/DDBJ databases">
        <authorList>
            <person name="Wu T."/>
        </authorList>
    </citation>
    <scope>NUCLEOTIDE SEQUENCE</scope>
    <source>
        <strain evidence="9">SD-1</strain>
    </source>
</reference>
<sequence>MPAAGNLVLLRHGQSVLNAQDRFTGLLDTPLSAAGKAEAARAGTSLASAPFSPAVIYTSTLRRTVDTARLVLTALENPAVPVVPVWELNERSYGALTGRARSELLCELGPEVFHFWRRSYYGAPPPMSGTQLNRIRRSSAFEGLPPEALQATESLCGVVKRVRAFWYRRLRPRLEAGADVLVVGHGNSLRALCCVVDRLTEGEVEALNIPTGHPLLYRFTPGMVPVVRGGEYLDPLAARTAAALVDAAGGT</sequence>
<dbReference type="EMBL" id="CP101185">
    <property type="protein sequence ID" value="UYV95927.1"/>
    <property type="molecule type" value="Genomic_DNA"/>
</dbReference>
<dbReference type="EC" id="5.4.2.11" evidence="4 8"/>
<gene>
    <name evidence="4" type="primary">gpmA</name>
    <name evidence="9" type="ORF">NL394_12625</name>
</gene>
<comment type="catalytic activity">
    <reaction evidence="4 8">
        <text>(2R)-2-phosphoglycerate = (2R)-3-phosphoglycerate</text>
        <dbReference type="Rhea" id="RHEA:15901"/>
        <dbReference type="ChEBI" id="CHEBI:58272"/>
        <dbReference type="ChEBI" id="CHEBI:58289"/>
        <dbReference type="EC" id="5.4.2.11"/>
    </reaction>
</comment>
<feature type="binding site" evidence="4 6">
    <location>
        <position position="63"/>
    </location>
    <ligand>
        <name>substrate</name>
    </ligand>
</feature>
<evidence type="ECO:0000256" key="2">
    <source>
        <dbReference type="ARBA" id="ARBA00023152"/>
    </source>
</evidence>
<dbReference type="HAMAP" id="MF_01039">
    <property type="entry name" value="PGAM_GpmA"/>
    <property type="match status" value="1"/>
</dbReference>
<feature type="binding site" evidence="4 6">
    <location>
        <begin position="90"/>
        <end position="93"/>
    </location>
    <ligand>
        <name>substrate</name>
    </ligand>
</feature>
<dbReference type="InterPro" id="IPR005952">
    <property type="entry name" value="Phosphogly_mut1"/>
</dbReference>
<dbReference type="Pfam" id="PF00300">
    <property type="entry name" value="His_Phos_1"/>
    <property type="match status" value="2"/>
</dbReference>
<evidence type="ECO:0000256" key="3">
    <source>
        <dbReference type="ARBA" id="ARBA00023235"/>
    </source>
</evidence>
<evidence type="ECO:0000313" key="10">
    <source>
        <dbReference type="Proteomes" id="UP001163293"/>
    </source>
</evidence>
<dbReference type="GO" id="GO:0004619">
    <property type="term" value="F:phosphoglycerate mutase activity"/>
    <property type="evidence" value="ECO:0007669"/>
    <property type="project" value="UniProtKB-UniRule"/>
</dbReference>
<dbReference type="PROSITE" id="PS00175">
    <property type="entry name" value="PG_MUTASE"/>
    <property type="match status" value="1"/>
</dbReference>
<organism evidence="9 10">
    <name type="scientific">Paenarthrobacter ureafaciens</name>
    <dbReference type="NCBI Taxonomy" id="37931"/>
    <lineage>
        <taxon>Bacteria</taxon>
        <taxon>Bacillati</taxon>
        <taxon>Actinomycetota</taxon>
        <taxon>Actinomycetes</taxon>
        <taxon>Micrococcales</taxon>
        <taxon>Micrococcaceae</taxon>
        <taxon>Paenarthrobacter</taxon>
    </lineage>
</organism>
<dbReference type="NCBIfam" id="TIGR01258">
    <property type="entry name" value="pgm_1"/>
    <property type="match status" value="1"/>
</dbReference>
<dbReference type="InterPro" id="IPR029033">
    <property type="entry name" value="His_PPase_superfam"/>
</dbReference>
<dbReference type="Proteomes" id="UP001163293">
    <property type="component" value="Chromosome"/>
</dbReference>